<dbReference type="EMBL" id="PQXF01000011">
    <property type="protein sequence ID" value="PXF60837.1"/>
    <property type="molecule type" value="Genomic_DNA"/>
</dbReference>
<dbReference type="Proteomes" id="UP000248329">
    <property type="component" value="Unassembled WGS sequence"/>
</dbReference>
<sequence length="205" mass="22850">MELCEQAAKYKDEAAKARNEDVAIKLLDKAISLWLQSAEQDITEVQRAACIGNARNSEANRCTMIASKLVDAAIASSGSKQAGYLKEAADQMLTAVSSRTEAAEIVKEQGYQAPYYNRLGIAYTDQAFHHYYLAWASYAVGDTKSALSGYKEALSILKTALKHINKSLQIESNRDRRKSRKDCLDYMKLCRAGIREAKAKRRSVR</sequence>
<organism evidence="1 2">
    <name type="scientific">Candidatus Methanogaster sp</name>
    <dbReference type="NCBI Taxonomy" id="3386292"/>
    <lineage>
        <taxon>Archaea</taxon>
        <taxon>Methanobacteriati</taxon>
        <taxon>Methanobacteriota</taxon>
        <taxon>Stenosarchaea group</taxon>
        <taxon>Methanomicrobia</taxon>
        <taxon>Methanosarcinales</taxon>
        <taxon>ANME-2 cluster</taxon>
        <taxon>Candidatus Methanogasteraceae</taxon>
        <taxon>Candidatus Methanogaster</taxon>
    </lineage>
</organism>
<evidence type="ECO:0000313" key="2">
    <source>
        <dbReference type="Proteomes" id="UP000248329"/>
    </source>
</evidence>
<reference evidence="1" key="1">
    <citation type="submission" date="2018-01" db="EMBL/GenBank/DDBJ databases">
        <authorList>
            <person name="Krukenberg V."/>
        </authorList>
    </citation>
    <scope>NUCLEOTIDE SEQUENCE</scope>
    <source>
        <strain evidence="1">E20ANME2</strain>
    </source>
</reference>
<name>A0AC61L315_9EURY</name>
<evidence type="ECO:0000313" key="1">
    <source>
        <dbReference type="EMBL" id="PXF60837.1"/>
    </source>
</evidence>
<proteinExistence type="predicted"/>
<comment type="caution">
    <text evidence="1">The sequence shown here is derived from an EMBL/GenBank/DDBJ whole genome shotgun (WGS) entry which is preliminary data.</text>
</comment>
<accession>A0AC61L315</accession>
<gene>
    <name evidence="1" type="ORF">C4B59_07565</name>
</gene>
<protein>
    <submittedName>
        <fullName evidence="1">Uncharacterized protein</fullName>
    </submittedName>
</protein>